<dbReference type="AlphaFoldDB" id="A0A485ALX5"/>
<comment type="function">
    <text evidence="1 15">Binds the cellulose synthase activator, bis-(3'-5') cyclic diguanylic acid (c-di-GMP).</text>
</comment>
<accession>A0A485ALX5</accession>
<evidence type="ECO:0000256" key="15">
    <source>
        <dbReference type="RuleBase" id="RU365021"/>
    </source>
</evidence>
<dbReference type="PANTHER" id="PTHR39083">
    <property type="entry name" value="CYCLIC DI-GMP-BINDING PROTEIN"/>
    <property type="match status" value="1"/>
</dbReference>
<dbReference type="PRINTS" id="PR01440">
    <property type="entry name" value="CELLSNTHASEB"/>
</dbReference>
<dbReference type="EMBL" id="CAADJD010000015">
    <property type="protein sequence ID" value="VFS61862.1"/>
    <property type="molecule type" value="Genomic_DNA"/>
</dbReference>
<protein>
    <recommendedName>
        <fullName evidence="6 15">Cyclic di-GMP-binding protein</fullName>
    </recommendedName>
    <alternativeName>
        <fullName evidence="14 15">Cellulose synthase regulatory subunit</fullName>
    </alternativeName>
</protein>
<evidence type="ECO:0000256" key="11">
    <source>
        <dbReference type="ARBA" id="ARBA00022916"/>
    </source>
</evidence>
<keyword evidence="11 15" id="KW-0135">Cellulose biosynthesis</keyword>
<sequence length="646" mass="70988">MAVGVGSLLPLTTYSEPTTEVSVAPSVQEDAAEPVTAAATPVVVEDAPSRNVKLSFAQIAPPPGSMVLRGANPNGGIEFGMRSDEVVSKALLNLTYTPSPSLLPVTSQLKVYLNDELMGVLPVTKEQLGQKVTTQIAIDPLYITDFNRVRLEFIGHYRDVCENPANSTVWLDVGRGSSLDLTYQSLKVRNDLSHFPVPFYDARDNRALNLPMVFAGSPDLQQQQAAAIVASWFGSKAGWRGQTFPVMYNTLPDRNAIVFATNDHRPDFLRDHPAVKAPTIEMIDHPNNPYMKLLVVFGRDDKDLLKAAQGIAAGNILFRGNSVTVNEVKPLLARVPYDAPNWVRTDRPVTFGELKTYEQQLQSTGMEPASINLSLNLPPDLYLLRSTGIDMDLKYRYTMPAVKDSSRMDISLNNQFLQSFSLNSTQDINKLMMRLPVLQGLLDGKNDVSIPALRLGAMNQLRFDFQYANPMPGGNIDSCVTFQPVQNHVVLGDDSTIDFSHYYHFLPMPDLRTFANAGFPFTRMADLSDTAIVMPKKPSEEQLSTLLNTVAVIGGQTGLAGTSMTIIDDGSQIKDKDADLLLIGSIPPSLKDDKKVDLLVDATQSWVKTPIRHNDLPSIYLDADDRSASVSNRDLLLRSDGGHRGL</sequence>
<evidence type="ECO:0000313" key="17">
    <source>
        <dbReference type="Proteomes" id="UP000401081"/>
    </source>
</evidence>
<organism evidence="16 17">
    <name type="scientific">Kluyvera cryocrescens</name>
    <name type="common">Kluyvera citrophila</name>
    <dbReference type="NCBI Taxonomy" id="580"/>
    <lineage>
        <taxon>Bacteria</taxon>
        <taxon>Pseudomonadati</taxon>
        <taxon>Pseudomonadota</taxon>
        <taxon>Gammaproteobacteria</taxon>
        <taxon>Enterobacterales</taxon>
        <taxon>Enterobacteriaceae</taxon>
        <taxon>Kluyvera</taxon>
    </lineage>
</organism>
<keyword evidence="10" id="KW-0812">Transmembrane</keyword>
<dbReference type="NCBIfam" id="NF008325">
    <property type="entry name" value="PRK11114.1-3"/>
    <property type="match status" value="1"/>
</dbReference>
<reference evidence="16 17" key="1">
    <citation type="submission" date="2019-03" db="EMBL/GenBank/DDBJ databases">
        <authorList>
            <consortium name="Pathogen Informatics"/>
        </authorList>
    </citation>
    <scope>NUCLEOTIDE SEQUENCE [LARGE SCALE GENOMIC DNA]</scope>
    <source>
        <strain evidence="16 17">NCTC12993</strain>
    </source>
</reference>
<evidence type="ECO:0000256" key="4">
    <source>
        <dbReference type="ARBA" id="ARBA00010714"/>
    </source>
</evidence>
<evidence type="ECO:0000256" key="1">
    <source>
        <dbReference type="ARBA" id="ARBA00002057"/>
    </source>
</evidence>
<dbReference type="GO" id="GO:0030244">
    <property type="term" value="P:cellulose biosynthetic process"/>
    <property type="evidence" value="ECO:0007669"/>
    <property type="project" value="UniProtKB-KW"/>
</dbReference>
<dbReference type="NCBIfam" id="NF008323">
    <property type="entry name" value="PRK11114.1-1"/>
    <property type="match status" value="1"/>
</dbReference>
<evidence type="ECO:0000256" key="10">
    <source>
        <dbReference type="ARBA" id="ARBA00022692"/>
    </source>
</evidence>
<dbReference type="GO" id="GO:0006011">
    <property type="term" value="P:UDP-alpha-D-glucose metabolic process"/>
    <property type="evidence" value="ECO:0007669"/>
    <property type="project" value="InterPro"/>
</dbReference>
<dbReference type="InterPro" id="IPR003920">
    <property type="entry name" value="Cell_synth_B"/>
</dbReference>
<dbReference type="Gene3D" id="2.60.120.260">
    <property type="entry name" value="Galactose-binding domain-like"/>
    <property type="match status" value="2"/>
</dbReference>
<evidence type="ECO:0000256" key="3">
    <source>
        <dbReference type="ARBA" id="ARBA00005186"/>
    </source>
</evidence>
<comment type="subunit">
    <text evidence="5 15">Tightly associated with the cellulose synthase catalytic subunit.</text>
</comment>
<comment type="similarity">
    <text evidence="4 15">Belongs to the AcsB/BcsB family.</text>
</comment>
<keyword evidence="9 15" id="KW-0973">c-di-GMP</keyword>
<dbReference type="Pfam" id="PF03170">
    <property type="entry name" value="BcsB"/>
    <property type="match status" value="1"/>
</dbReference>
<evidence type="ECO:0000256" key="8">
    <source>
        <dbReference type="ARBA" id="ARBA00022519"/>
    </source>
</evidence>
<comment type="pathway">
    <text evidence="3 15">Glycan metabolism; bacterial cellulose biosynthesis.</text>
</comment>
<evidence type="ECO:0000256" key="13">
    <source>
        <dbReference type="ARBA" id="ARBA00023136"/>
    </source>
</evidence>
<evidence type="ECO:0000256" key="6">
    <source>
        <dbReference type="ARBA" id="ARBA00021844"/>
    </source>
</evidence>
<dbReference type="GO" id="GO:0005886">
    <property type="term" value="C:plasma membrane"/>
    <property type="evidence" value="ECO:0007669"/>
    <property type="project" value="UniProtKB-SubCell"/>
</dbReference>
<keyword evidence="13" id="KW-0472">Membrane</keyword>
<evidence type="ECO:0000256" key="14">
    <source>
        <dbReference type="ARBA" id="ARBA00033444"/>
    </source>
</evidence>
<evidence type="ECO:0000256" key="12">
    <source>
        <dbReference type="ARBA" id="ARBA00022989"/>
    </source>
</evidence>
<dbReference type="PANTHER" id="PTHR39083:SF1">
    <property type="entry name" value="CYCLIC DI-GMP-BINDING PROTEIN"/>
    <property type="match status" value="1"/>
</dbReference>
<evidence type="ECO:0000256" key="5">
    <source>
        <dbReference type="ARBA" id="ARBA00011437"/>
    </source>
</evidence>
<keyword evidence="17" id="KW-1185">Reference proteome</keyword>
<dbReference type="InterPro" id="IPR018513">
    <property type="entry name" value="Cell_synthase_bac"/>
</dbReference>
<keyword evidence="7 15" id="KW-1003">Cell membrane</keyword>
<comment type="subcellular location">
    <subcellularLocation>
        <location evidence="2">Cell inner membrane</location>
        <topology evidence="2">Single-pass membrane protein</topology>
    </subcellularLocation>
</comment>
<proteinExistence type="inferred from homology"/>
<gene>
    <name evidence="16" type="primary">bcsB_1</name>
    <name evidence="16" type="ORF">NCTC12993_02088</name>
</gene>
<dbReference type="UniPathway" id="UPA00694"/>
<keyword evidence="8 15" id="KW-0997">Cell inner membrane</keyword>
<keyword evidence="12" id="KW-1133">Transmembrane helix</keyword>
<name>A0A485ALX5_KLUCR</name>
<evidence type="ECO:0000256" key="7">
    <source>
        <dbReference type="ARBA" id="ARBA00022475"/>
    </source>
</evidence>
<evidence type="ECO:0000256" key="2">
    <source>
        <dbReference type="ARBA" id="ARBA00004377"/>
    </source>
</evidence>
<evidence type="ECO:0000313" key="16">
    <source>
        <dbReference type="EMBL" id="VFS61862.1"/>
    </source>
</evidence>
<evidence type="ECO:0000256" key="9">
    <source>
        <dbReference type="ARBA" id="ARBA00022636"/>
    </source>
</evidence>
<dbReference type="Proteomes" id="UP000401081">
    <property type="component" value="Unassembled WGS sequence"/>
</dbReference>